<keyword evidence="4" id="KW-1185">Reference proteome</keyword>
<dbReference type="CDD" id="cd07557">
    <property type="entry name" value="trimeric_dUTPase"/>
    <property type="match status" value="1"/>
</dbReference>
<dbReference type="Proteomes" id="UP000235653">
    <property type="component" value="Unassembled WGS sequence"/>
</dbReference>
<accession>A0A2P5P6C6</accession>
<dbReference type="AlphaFoldDB" id="A0A2P5P6C6"/>
<dbReference type="InterPro" id="IPR033704">
    <property type="entry name" value="dUTPase_trimeric"/>
</dbReference>
<protein>
    <submittedName>
        <fullName evidence="3">Uncharacterized protein</fullName>
    </submittedName>
</protein>
<evidence type="ECO:0000313" key="4">
    <source>
        <dbReference type="Proteomes" id="UP000235653"/>
    </source>
</evidence>
<evidence type="ECO:0000256" key="1">
    <source>
        <dbReference type="ARBA" id="ARBA00022801"/>
    </source>
</evidence>
<dbReference type="GO" id="GO:0008829">
    <property type="term" value="F:dCTP deaminase activity"/>
    <property type="evidence" value="ECO:0007669"/>
    <property type="project" value="InterPro"/>
</dbReference>
<dbReference type="EMBL" id="JQAN02000010">
    <property type="protein sequence ID" value="PPD57858.1"/>
    <property type="molecule type" value="Genomic_DNA"/>
</dbReference>
<dbReference type="SUPFAM" id="SSF51283">
    <property type="entry name" value="dUTPase-like"/>
    <property type="match status" value="1"/>
</dbReference>
<dbReference type="InterPro" id="IPR011962">
    <property type="entry name" value="dCTP_deaminase"/>
</dbReference>
<dbReference type="OrthoDB" id="798159at2"/>
<keyword evidence="1" id="KW-0378">Hydrolase</keyword>
<dbReference type="PANTHER" id="PTHR42680:SF3">
    <property type="entry name" value="DCTP DEAMINASE"/>
    <property type="match status" value="1"/>
</dbReference>
<sequence>MPGFLTDRDIIEKRSELFPNHLSEFDDNAAERASYDLSLGDEVYISREEYPQKLTQEKPFVSIPRGQFALLHTYETIKLPKNYLGLISVKFRKKARGLINVSGFHVDPGYEGKIVFSVYNAGPTDVVLKYREKTFMIFFYELSKDAEKPYNKPGYKALPVEIVTSLRGTSASLSDVDKRVAQLETWGKVFWAILIALISAIIALFIQ</sequence>
<reference evidence="3 4" key="1">
    <citation type="journal article" date="2017" name="ISME J.">
        <title>Grape pomace compost harbors organohalide-respiring Dehalogenimonas species with novel reductive dehalogenase genes.</title>
        <authorList>
            <person name="Yang Y."/>
            <person name="Higgins S.A."/>
            <person name="Yan J."/>
            <person name="Simsir B."/>
            <person name="Chourey K."/>
            <person name="Iyer R."/>
            <person name="Hettich R.L."/>
            <person name="Baldwin B."/>
            <person name="Ogles D.M."/>
            <person name="Loffler F.E."/>
        </authorList>
    </citation>
    <scope>NUCLEOTIDE SEQUENCE [LARGE SCALE GENOMIC DNA]</scope>
    <source>
        <strain evidence="3 4">GP</strain>
    </source>
</reference>
<evidence type="ECO:0000256" key="2">
    <source>
        <dbReference type="ARBA" id="ARBA00023080"/>
    </source>
</evidence>
<dbReference type="Gene3D" id="2.70.40.10">
    <property type="match status" value="1"/>
</dbReference>
<name>A0A2P5P6C6_9CHLR</name>
<gene>
    <name evidence="3" type="ORF">JP09_006030</name>
</gene>
<keyword evidence="2" id="KW-0546">Nucleotide metabolism</keyword>
<proteinExistence type="predicted"/>
<dbReference type="GO" id="GO:0006229">
    <property type="term" value="P:dUTP biosynthetic process"/>
    <property type="evidence" value="ECO:0007669"/>
    <property type="project" value="InterPro"/>
</dbReference>
<dbReference type="RefSeq" id="WP_102330867.1">
    <property type="nucleotide sequence ID" value="NZ_CP058566.2"/>
</dbReference>
<evidence type="ECO:0000313" key="3">
    <source>
        <dbReference type="EMBL" id="PPD57858.1"/>
    </source>
</evidence>
<organism evidence="3 4">
    <name type="scientific">Dehalogenimonas etheniformans</name>
    <dbReference type="NCBI Taxonomy" id="1536648"/>
    <lineage>
        <taxon>Bacteria</taxon>
        <taxon>Bacillati</taxon>
        <taxon>Chloroflexota</taxon>
        <taxon>Dehalococcoidia</taxon>
        <taxon>Dehalococcoidales</taxon>
        <taxon>Dehalococcoidaceae</taxon>
        <taxon>Dehalogenimonas</taxon>
    </lineage>
</organism>
<comment type="caution">
    <text evidence="3">The sequence shown here is derived from an EMBL/GenBank/DDBJ whole genome shotgun (WGS) entry which is preliminary data.</text>
</comment>
<dbReference type="PANTHER" id="PTHR42680">
    <property type="entry name" value="DCTP DEAMINASE"/>
    <property type="match status" value="1"/>
</dbReference>
<dbReference type="Pfam" id="PF22769">
    <property type="entry name" value="DCD"/>
    <property type="match status" value="1"/>
</dbReference>
<dbReference type="InterPro" id="IPR036157">
    <property type="entry name" value="dUTPase-like_sf"/>
</dbReference>